<organism evidence="1 2">
    <name type="scientific">Desulfonema magnum</name>
    <dbReference type="NCBI Taxonomy" id="45655"/>
    <lineage>
        <taxon>Bacteria</taxon>
        <taxon>Pseudomonadati</taxon>
        <taxon>Thermodesulfobacteriota</taxon>
        <taxon>Desulfobacteria</taxon>
        <taxon>Desulfobacterales</taxon>
        <taxon>Desulfococcaceae</taxon>
        <taxon>Desulfonema</taxon>
    </lineage>
</organism>
<dbReference type="AlphaFoldDB" id="A0A975GP28"/>
<dbReference type="KEGG" id="dmm:dnm_044520"/>
<protein>
    <submittedName>
        <fullName evidence="1">Uncharacterized protein</fullName>
    </submittedName>
</protein>
<reference evidence="1" key="1">
    <citation type="journal article" date="2021" name="Microb. Physiol.">
        <title>Proteogenomic Insights into the Physiology of Marine, Sulfate-Reducing, Filamentous Desulfonema limicola and Desulfonema magnum.</title>
        <authorList>
            <person name="Schnaars V."/>
            <person name="Wohlbrand L."/>
            <person name="Scheve S."/>
            <person name="Hinrichs C."/>
            <person name="Reinhardt R."/>
            <person name="Rabus R."/>
        </authorList>
    </citation>
    <scope>NUCLEOTIDE SEQUENCE</scope>
    <source>
        <strain evidence="1">4be13</strain>
    </source>
</reference>
<gene>
    <name evidence="1" type="ORF">dnm_044520</name>
</gene>
<sequence length="44" mass="4951">MNEIQSPDIRETERDVITAFAGRPYLNIYGSSGYLICESEKGII</sequence>
<evidence type="ECO:0000313" key="2">
    <source>
        <dbReference type="Proteomes" id="UP000663722"/>
    </source>
</evidence>
<keyword evidence="2" id="KW-1185">Reference proteome</keyword>
<evidence type="ECO:0000313" key="1">
    <source>
        <dbReference type="EMBL" id="QTA88407.1"/>
    </source>
</evidence>
<name>A0A975GP28_9BACT</name>
<accession>A0A975GP28</accession>
<dbReference type="Proteomes" id="UP000663722">
    <property type="component" value="Chromosome"/>
</dbReference>
<proteinExistence type="predicted"/>
<dbReference type="EMBL" id="CP061800">
    <property type="protein sequence ID" value="QTA88407.1"/>
    <property type="molecule type" value="Genomic_DNA"/>
</dbReference>
<dbReference type="RefSeq" id="WP_276571887.1">
    <property type="nucleotide sequence ID" value="NZ_CP061800.1"/>
</dbReference>